<evidence type="ECO:0000256" key="2">
    <source>
        <dbReference type="SAM" id="Phobius"/>
    </source>
</evidence>
<feature type="transmembrane region" description="Helical" evidence="2">
    <location>
        <begin position="170"/>
        <end position="191"/>
    </location>
</feature>
<feature type="region of interest" description="Disordered" evidence="1">
    <location>
        <begin position="226"/>
        <end position="246"/>
    </location>
</feature>
<dbReference type="AlphaFoldDB" id="M1W7U1"/>
<dbReference type="VEuPathDB" id="FungiDB:CPUR_05151"/>
<comment type="caution">
    <text evidence="3">The sequence shown here is derived from an EMBL/GenBank/DDBJ whole genome shotgun (WGS) entry which is preliminary data.</text>
</comment>
<dbReference type="PhylomeDB" id="M1W7U1"/>
<dbReference type="Proteomes" id="UP000016801">
    <property type="component" value="Unassembled WGS sequence"/>
</dbReference>
<keyword evidence="2" id="KW-0472">Membrane</keyword>
<dbReference type="HOGENOM" id="CLU_1128959_0_0_1"/>
<keyword evidence="2" id="KW-1133">Transmembrane helix</keyword>
<keyword evidence="2" id="KW-0812">Transmembrane</keyword>
<protein>
    <submittedName>
        <fullName evidence="3">Uncharacterized protein</fullName>
    </submittedName>
</protein>
<evidence type="ECO:0000313" key="3">
    <source>
        <dbReference type="EMBL" id="CCE31300.1"/>
    </source>
</evidence>
<reference evidence="3 4" key="1">
    <citation type="journal article" date="2013" name="PLoS Genet.">
        <title>Plant-symbiotic fungi as chemical engineers: Multi-genome analysis of the Clavicipitaceae reveals dynamics of alkaloid loci.</title>
        <authorList>
            <person name="Schardl C.L."/>
            <person name="Young C.A."/>
            <person name="Hesse U."/>
            <person name="Amyotte S.G."/>
            <person name="Andreeva K."/>
            <person name="Calie P.J."/>
            <person name="Fleetwood D.J."/>
            <person name="Haws D.C."/>
            <person name="Moore N."/>
            <person name="Oeser B."/>
            <person name="Panaccione D.G."/>
            <person name="Schweri K.K."/>
            <person name="Voisey C.R."/>
            <person name="Farman M.L."/>
            <person name="Jaromczyk J.W."/>
            <person name="Roe B.A."/>
            <person name="O'Sullivan D.M."/>
            <person name="Scott B."/>
            <person name="Tudzynski P."/>
            <person name="An Z."/>
            <person name="Arnaoudova E.G."/>
            <person name="Bullock C.T."/>
            <person name="Charlton N.D."/>
            <person name="Chen L."/>
            <person name="Cox M."/>
            <person name="Dinkins R.D."/>
            <person name="Florea S."/>
            <person name="Glenn A.E."/>
            <person name="Gordon A."/>
            <person name="Gueldener U."/>
            <person name="Harris D.R."/>
            <person name="Hollin W."/>
            <person name="Jaromczyk J."/>
            <person name="Johnson R.D."/>
            <person name="Khan A.K."/>
            <person name="Leistner E."/>
            <person name="Leuchtmann A."/>
            <person name="Li C."/>
            <person name="Liu J."/>
            <person name="Liu J."/>
            <person name="Liu M."/>
            <person name="Mace W."/>
            <person name="Machado C."/>
            <person name="Nagabhyru P."/>
            <person name="Pan J."/>
            <person name="Schmid J."/>
            <person name="Sugawara K."/>
            <person name="Steiner U."/>
            <person name="Takach J.E."/>
            <person name="Tanaka E."/>
            <person name="Webb J.S."/>
            <person name="Wilson E.V."/>
            <person name="Wiseman J.L."/>
            <person name="Yoshida R."/>
            <person name="Zeng Z."/>
        </authorList>
    </citation>
    <scope>NUCLEOTIDE SEQUENCE [LARGE SCALE GENOMIC DNA]</scope>
    <source>
        <strain evidence="3 4">20.1</strain>
    </source>
</reference>
<gene>
    <name evidence="3" type="ORF">CPUR_05151</name>
</gene>
<dbReference type="EMBL" id="CAGA01000029">
    <property type="protein sequence ID" value="CCE31300.1"/>
    <property type="molecule type" value="Genomic_DNA"/>
</dbReference>
<keyword evidence="4" id="KW-1185">Reference proteome</keyword>
<evidence type="ECO:0000256" key="1">
    <source>
        <dbReference type="SAM" id="MobiDB-lite"/>
    </source>
</evidence>
<name>M1W7U1_CLAP2</name>
<accession>M1W7U1</accession>
<evidence type="ECO:0000313" key="4">
    <source>
        <dbReference type="Proteomes" id="UP000016801"/>
    </source>
</evidence>
<feature type="transmembrane region" description="Helical" evidence="2">
    <location>
        <begin position="145"/>
        <end position="164"/>
    </location>
</feature>
<sequence length="246" mass="26538">MNTVEVCVWGTRNQIAVVVVVVVLVVRRPVDDDPVSQRGPSSAAAAYAEKWKLATRRTGRNARQDEKKITVSEILENGSDSKRQLLGRAERSSRTSTKRLGAGAAVYFSAPLNAHPSRARTPRGRYRQCTRDSTTSLSTTSCTTLLPVITAITIITVITAITIITVITAITIITVITAITIITVITAITAITMESNKEHIEALLKDLTPSPSSPSPWQAEVITIEDDAAPADPITIDDDTESDCDL</sequence>
<proteinExistence type="predicted"/>
<organism evidence="3 4">
    <name type="scientific">Claviceps purpurea (strain 20.1)</name>
    <name type="common">Ergot fungus</name>
    <name type="synonym">Sphacelia segetum</name>
    <dbReference type="NCBI Taxonomy" id="1111077"/>
    <lineage>
        <taxon>Eukaryota</taxon>
        <taxon>Fungi</taxon>
        <taxon>Dikarya</taxon>
        <taxon>Ascomycota</taxon>
        <taxon>Pezizomycotina</taxon>
        <taxon>Sordariomycetes</taxon>
        <taxon>Hypocreomycetidae</taxon>
        <taxon>Hypocreales</taxon>
        <taxon>Clavicipitaceae</taxon>
        <taxon>Claviceps</taxon>
    </lineage>
</organism>